<keyword evidence="3" id="KW-1185">Reference proteome</keyword>
<evidence type="ECO:0000313" key="3">
    <source>
        <dbReference type="Proteomes" id="UP000465301"/>
    </source>
</evidence>
<name>A0A7I9ZDC7_9MYCO</name>
<evidence type="ECO:0000313" key="2">
    <source>
        <dbReference type="EMBL" id="GFG98855.1"/>
    </source>
</evidence>
<dbReference type="AlphaFoldDB" id="A0A7I9ZDC7"/>
<protein>
    <recommendedName>
        <fullName evidence="1">RES domain-containing protein</fullName>
    </recommendedName>
</protein>
<feature type="domain" description="RES" evidence="1">
    <location>
        <begin position="12"/>
        <end position="136"/>
    </location>
</feature>
<accession>A0A7I9ZDC7</accession>
<sequence length="194" mass="21417">MSVLNFGVIVLKGDSRFAPIDDAVTGKRLPSMYLGETPTTVLLETVFHDVHEEGRIVYQEHLHEKLVAHIHAPAAATLADLRDSQLGKLGLNRGQIVSSPVQHYPCTRGLAIKALAQSHVPPLQGLIWHSRQAELGGKLAQEVIILFCDERYPFEAGHAEAIRPWFAEPLRGPGRLLVDQIADDLRALIETRTS</sequence>
<dbReference type="Proteomes" id="UP000465301">
    <property type="component" value="Unassembled WGS sequence"/>
</dbReference>
<reference evidence="2 3" key="1">
    <citation type="journal article" date="2019" name="Emerg. Microbes Infect.">
        <title>Comprehensive subspecies identification of 175 nontuberculous mycobacteria species based on 7547 genomic profiles.</title>
        <authorList>
            <person name="Matsumoto Y."/>
            <person name="Kinjo T."/>
            <person name="Motooka D."/>
            <person name="Nabeya D."/>
            <person name="Jung N."/>
            <person name="Uechi K."/>
            <person name="Horii T."/>
            <person name="Iida T."/>
            <person name="Fujita J."/>
            <person name="Nakamura S."/>
        </authorList>
    </citation>
    <scope>NUCLEOTIDE SEQUENCE [LARGE SCALE GENOMIC DNA]</scope>
    <source>
        <strain evidence="2 3">JCM 30726</strain>
    </source>
</reference>
<evidence type="ECO:0000259" key="1">
    <source>
        <dbReference type="Pfam" id="PF08808"/>
    </source>
</evidence>
<comment type="caution">
    <text evidence="2">The sequence shown here is derived from an EMBL/GenBank/DDBJ whole genome shotgun (WGS) entry which is preliminary data.</text>
</comment>
<dbReference type="EMBL" id="BLLA01000001">
    <property type="protein sequence ID" value="GFG98855.1"/>
    <property type="molecule type" value="Genomic_DNA"/>
</dbReference>
<organism evidence="2 3">
    <name type="scientific">Mycobacterium timonense</name>
    <dbReference type="NCBI Taxonomy" id="701043"/>
    <lineage>
        <taxon>Bacteria</taxon>
        <taxon>Bacillati</taxon>
        <taxon>Actinomycetota</taxon>
        <taxon>Actinomycetes</taxon>
        <taxon>Mycobacteriales</taxon>
        <taxon>Mycobacteriaceae</taxon>
        <taxon>Mycobacterium</taxon>
        <taxon>Mycobacterium avium complex (MAC)</taxon>
    </lineage>
</organism>
<proteinExistence type="predicted"/>
<dbReference type="Pfam" id="PF08808">
    <property type="entry name" value="RES"/>
    <property type="match status" value="1"/>
</dbReference>
<dbReference type="InterPro" id="IPR014914">
    <property type="entry name" value="RES_dom"/>
</dbReference>
<gene>
    <name evidence="2" type="ORF">MTIM_47340</name>
</gene>